<dbReference type="InParanoid" id="A0A2G5DU19"/>
<dbReference type="PANTHER" id="PTHR17204:SF25">
    <property type="entry name" value="RRM DOMAIN-CONTAINING PROTEIN"/>
    <property type="match status" value="1"/>
</dbReference>
<feature type="compositionally biased region" description="Low complexity" evidence="7">
    <location>
        <begin position="1"/>
        <end position="20"/>
    </location>
</feature>
<evidence type="ECO:0000256" key="4">
    <source>
        <dbReference type="ARBA" id="ARBA00023187"/>
    </source>
</evidence>
<dbReference type="Proteomes" id="UP000230069">
    <property type="component" value="Unassembled WGS sequence"/>
</dbReference>
<keyword evidence="5" id="KW-0539">Nucleus</keyword>
<keyword evidence="3" id="KW-0677">Repeat</keyword>
<organism evidence="9 10">
    <name type="scientific">Aquilegia coerulea</name>
    <name type="common">Rocky mountain columbine</name>
    <dbReference type="NCBI Taxonomy" id="218851"/>
    <lineage>
        <taxon>Eukaryota</taxon>
        <taxon>Viridiplantae</taxon>
        <taxon>Streptophyta</taxon>
        <taxon>Embryophyta</taxon>
        <taxon>Tracheophyta</taxon>
        <taxon>Spermatophyta</taxon>
        <taxon>Magnoliopsida</taxon>
        <taxon>Ranunculales</taxon>
        <taxon>Ranunculaceae</taxon>
        <taxon>Thalictroideae</taxon>
        <taxon>Aquilegia</taxon>
    </lineage>
</organism>
<dbReference type="STRING" id="218851.A0A2G5DU19"/>
<gene>
    <name evidence="9" type="ORF">AQUCO_01400024v1</name>
</gene>
<evidence type="ECO:0000313" key="10">
    <source>
        <dbReference type="Proteomes" id="UP000230069"/>
    </source>
</evidence>
<comment type="subcellular location">
    <subcellularLocation>
        <location evidence="1">Nucleus</location>
    </subcellularLocation>
</comment>
<feature type="compositionally biased region" description="Basic and acidic residues" evidence="7">
    <location>
        <begin position="731"/>
        <end position="753"/>
    </location>
</feature>
<name>A0A2G5DU19_AQUCA</name>
<dbReference type="InterPro" id="IPR011990">
    <property type="entry name" value="TPR-like_helical_dom_sf"/>
</dbReference>
<keyword evidence="2" id="KW-0507">mRNA processing</keyword>
<dbReference type="GO" id="GO:0006397">
    <property type="term" value="P:mRNA processing"/>
    <property type="evidence" value="ECO:0007669"/>
    <property type="project" value="UniProtKB-KW"/>
</dbReference>
<feature type="compositionally biased region" description="Basic and acidic residues" evidence="7">
    <location>
        <begin position="630"/>
        <end position="642"/>
    </location>
</feature>
<dbReference type="Gene3D" id="1.25.40.10">
    <property type="entry name" value="Tetratricopeptide repeat domain"/>
    <property type="match status" value="2"/>
</dbReference>
<dbReference type="SMART" id="SM00360">
    <property type="entry name" value="RRM"/>
    <property type="match status" value="1"/>
</dbReference>
<evidence type="ECO:0000256" key="7">
    <source>
        <dbReference type="SAM" id="MobiDB-lite"/>
    </source>
</evidence>
<keyword evidence="6" id="KW-0694">RNA-binding</keyword>
<dbReference type="SUPFAM" id="SSF54928">
    <property type="entry name" value="RNA-binding domain, RBD"/>
    <property type="match status" value="1"/>
</dbReference>
<feature type="compositionally biased region" description="Low complexity" evidence="7">
    <location>
        <begin position="772"/>
        <end position="783"/>
    </location>
</feature>
<dbReference type="Gene3D" id="3.30.70.330">
    <property type="match status" value="1"/>
</dbReference>
<dbReference type="EMBL" id="KZ305031">
    <property type="protein sequence ID" value="PIA47024.1"/>
    <property type="molecule type" value="Genomic_DNA"/>
</dbReference>
<dbReference type="InterPro" id="IPR008847">
    <property type="entry name" value="Suf"/>
</dbReference>
<dbReference type="InterPro" id="IPR035979">
    <property type="entry name" value="RBD_domain_sf"/>
</dbReference>
<dbReference type="InterPro" id="IPR012677">
    <property type="entry name" value="Nucleotide-bd_a/b_plait_sf"/>
</dbReference>
<evidence type="ECO:0000256" key="2">
    <source>
        <dbReference type="ARBA" id="ARBA00022664"/>
    </source>
</evidence>
<protein>
    <recommendedName>
        <fullName evidence="8">RRM domain-containing protein</fullName>
    </recommendedName>
</protein>
<keyword evidence="4" id="KW-0508">mRNA splicing</keyword>
<dbReference type="FunCoup" id="A0A2G5DU19">
    <property type="interactions" value="3612"/>
</dbReference>
<evidence type="ECO:0000259" key="8">
    <source>
        <dbReference type="PROSITE" id="PS50102"/>
    </source>
</evidence>
<feature type="region of interest" description="Disordered" evidence="7">
    <location>
        <begin position="566"/>
        <end position="650"/>
    </location>
</feature>
<feature type="domain" description="RRM" evidence="8">
    <location>
        <begin position="656"/>
        <end position="733"/>
    </location>
</feature>
<feature type="region of interest" description="Disordered" evidence="7">
    <location>
        <begin position="726"/>
        <end position="797"/>
    </location>
</feature>
<evidence type="ECO:0000256" key="5">
    <source>
        <dbReference type="ARBA" id="ARBA00023242"/>
    </source>
</evidence>
<feature type="compositionally biased region" description="Acidic residues" evidence="7">
    <location>
        <begin position="21"/>
        <end position="33"/>
    </location>
</feature>
<evidence type="ECO:0000313" key="9">
    <source>
        <dbReference type="EMBL" id="PIA47024.1"/>
    </source>
</evidence>
<evidence type="ECO:0000256" key="1">
    <source>
        <dbReference type="ARBA" id="ARBA00004123"/>
    </source>
</evidence>
<dbReference type="OrthoDB" id="360390at2759"/>
<evidence type="ECO:0000256" key="6">
    <source>
        <dbReference type="PROSITE-ProRule" id="PRU00176"/>
    </source>
</evidence>
<evidence type="ECO:0000256" key="3">
    <source>
        <dbReference type="ARBA" id="ARBA00022737"/>
    </source>
</evidence>
<keyword evidence="10" id="KW-1185">Reference proteome</keyword>
<sequence length="836" mass="95739">MMELEQQQQQQHSSNNSSSESESESEEEEDEQDENLHLQSLEKALADNPSDYDSHLNYIKSLRKLGHINKLRQARESMSLLFPLTPTLWQQWTYDETSLLLISDSPNQDQQPRTEAYDAITNLYERALHDYLSVSLWCDYLNFVQQHDPLLLQLSPLGISKIRDLFERAVPAAGFHVTQGNQIWEAYIKFEQTILHSIHHTNTEEKDKQVQRIRSLFHRQLSVPLYGLSSTLLAYKSWEDEQGGIPKSSSNDLDEVPSHISSAYKKAMEMYNERAHYEEQISRNDTPEEKLQHFLTYIKFEQSLGDPARVQILYERAVTELPVSGDLWLGYTRYLDETLKVAKCVLDVYSRATRNCTWIGELWVHYLLSLERASASEEKLSTVFEQSLQCAFSSSEEYLDLFLTRIDGLRRRNFSAGSTALDYSVVRDIFQSATEYLSPYLKNTDGLLRLHAYWARLELNHGKDLVAVRGVWESLLKTSGSMLEAWKQYIAMEIEMGHIDEARRIYKRCYSKRFTGTGSEDICHSWVRFEREFGTLEDYDHAARKVTPRLEELQLFRLQQESKMGVASVAQKEDPVSKQTPQKRKLSARSTDEHPTSKKQKGTAHGQTRSFEKETSQKSTEVKVVGSDQPKPDKPETIKEQQTKPSAPREIYTDQCTVFLSNLSFQAKDDNLRDFFSDVGGVTAIRLLKDKFTGKSRGLAYVDFSDDAHLTAALAKNKQILLGKKVSIARSDPKHNKRKESSGRSTREHDRRGPATGGSESIEGSDSHMKESVTSQTSSSNSNRHGKSVQLRGKNTFAVPRTLVKPLGWSNNEVKKADNVDNLNSNDEFRKLLLKK</sequence>
<dbReference type="InterPro" id="IPR000504">
    <property type="entry name" value="RRM_dom"/>
</dbReference>
<dbReference type="PANTHER" id="PTHR17204">
    <property type="entry name" value="PRE-MRNA PROCESSING PROTEIN PRP39-RELATED"/>
    <property type="match status" value="1"/>
</dbReference>
<proteinExistence type="predicted"/>
<dbReference type="GO" id="GO:0008380">
    <property type="term" value="P:RNA splicing"/>
    <property type="evidence" value="ECO:0007669"/>
    <property type="project" value="UniProtKB-KW"/>
</dbReference>
<dbReference type="SMART" id="SM00386">
    <property type="entry name" value="HAT"/>
    <property type="match status" value="8"/>
</dbReference>
<dbReference type="InterPro" id="IPR003107">
    <property type="entry name" value="HAT"/>
</dbReference>
<dbReference type="GO" id="GO:0005634">
    <property type="term" value="C:nucleus"/>
    <property type="evidence" value="ECO:0007669"/>
    <property type="project" value="UniProtKB-SubCell"/>
</dbReference>
<feature type="region of interest" description="Disordered" evidence="7">
    <location>
        <begin position="1"/>
        <end position="37"/>
    </location>
</feature>
<dbReference type="Pfam" id="PF05843">
    <property type="entry name" value="Suf"/>
    <property type="match status" value="1"/>
</dbReference>
<dbReference type="PROSITE" id="PS50102">
    <property type="entry name" value="RRM"/>
    <property type="match status" value="1"/>
</dbReference>
<dbReference type="SUPFAM" id="SSF48452">
    <property type="entry name" value="TPR-like"/>
    <property type="match status" value="1"/>
</dbReference>
<accession>A0A2G5DU19</accession>
<dbReference type="Pfam" id="PF00076">
    <property type="entry name" value="RRM_1"/>
    <property type="match status" value="1"/>
</dbReference>
<dbReference type="GO" id="GO:0003723">
    <property type="term" value="F:RNA binding"/>
    <property type="evidence" value="ECO:0007669"/>
    <property type="project" value="UniProtKB-UniRule"/>
</dbReference>
<reference evidence="9 10" key="1">
    <citation type="submission" date="2017-09" db="EMBL/GenBank/DDBJ databases">
        <title>WGS assembly of Aquilegia coerulea Goldsmith.</title>
        <authorList>
            <person name="Hodges S."/>
            <person name="Kramer E."/>
            <person name="Nordborg M."/>
            <person name="Tomkins J."/>
            <person name="Borevitz J."/>
            <person name="Derieg N."/>
            <person name="Yan J."/>
            <person name="Mihaltcheva S."/>
            <person name="Hayes R.D."/>
            <person name="Rokhsar D."/>
        </authorList>
    </citation>
    <scope>NUCLEOTIDE SEQUENCE [LARGE SCALE GENOMIC DNA]</scope>
    <source>
        <strain evidence="10">cv. Goldsmith</strain>
    </source>
</reference>
<dbReference type="AlphaFoldDB" id="A0A2G5DU19"/>